<gene>
    <name evidence="3" type="ORF">SAMN04489834_2988</name>
</gene>
<protein>
    <submittedName>
        <fullName evidence="3">Alpha/beta hydrolase family protein</fullName>
    </submittedName>
</protein>
<feature type="transmembrane region" description="Helical" evidence="1">
    <location>
        <begin position="20"/>
        <end position="42"/>
    </location>
</feature>
<keyword evidence="1" id="KW-1133">Transmembrane helix</keyword>
<dbReference type="RefSeq" id="WP_231919238.1">
    <property type="nucleotide sequence ID" value="NZ_LT629742.1"/>
</dbReference>
<dbReference type="Gene3D" id="3.40.50.1820">
    <property type="entry name" value="alpha/beta hydrolase"/>
    <property type="match status" value="1"/>
</dbReference>
<evidence type="ECO:0000259" key="2">
    <source>
        <dbReference type="Pfam" id="PF12695"/>
    </source>
</evidence>
<accession>A0A1H1Y682</accession>
<dbReference type="SUPFAM" id="SSF53474">
    <property type="entry name" value="alpha/beta-Hydrolases"/>
    <property type="match status" value="1"/>
</dbReference>
<keyword evidence="3" id="KW-0378">Hydrolase</keyword>
<dbReference type="InterPro" id="IPR029058">
    <property type="entry name" value="AB_hydrolase_fold"/>
</dbReference>
<proteinExistence type="predicted"/>
<keyword evidence="4" id="KW-1185">Reference proteome</keyword>
<evidence type="ECO:0000313" key="4">
    <source>
        <dbReference type="Proteomes" id="UP000181956"/>
    </source>
</evidence>
<evidence type="ECO:0000256" key="1">
    <source>
        <dbReference type="SAM" id="Phobius"/>
    </source>
</evidence>
<keyword evidence="1" id="KW-0812">Transmembrane</keyword>
<feature type="domain" description="Alpha/beta hydrolase fold-5" evidence="2">
    <location>
        <begin position="84"/>
        <end position="247"/>
    </location>
</feature>
<name>A0A1H1Y682_9MICO</name>
<sequence>MSSASEIPSTRTRRPNRHRLRTTVLWILGVLVLLVVGVLFWAHAVMLGERPASLEVWRNPDITVTATDHSVVLSPSNNASEVGLVFIPGAKVDPYAYMYKLSGIVEQTGATVVITKPTLNLAFFDTRPLDTFTNDAPEVTEWFVGGHSLGGVRACQMADTADAAADGVTGLVLFGSYCANDLSESGLRVLSISGSDDGLSTPAKIDAAAHLLPADAVFVEIDGANHASFGDYGVQPGDGTATIDDTEMRREITDALQGFGL</sequence>
<reference evidence="4" key="1">
    <citation type="submission" date="2016-10" db="EMBL/GenBank/DDBJ databases">
        <authorList>
            <person name="Varghese N."/>
            <person name="Submissions S."/>
        </authorList>
    </citation>
    <scope>NUCLEOTIDE SEQUENCE [LARGE SCALE GENOMIC DNA]</scope>
    <source>
        <strain evidence="4">DSM 21772</strain>
    </source>
</reference>
<dbReference type="AlphaFoldDB" id="A0A1H1Y682"/>
<dbReference type="EMBL" id="LT629742">
    <property type="protein sequence ID" value="SDT16892.1"/>
    <property type="molecule type" value="Genomic_DNA"/>
</dbReference>
<dbReference type="InterPro" id="IPR029059">
    <property type="entry name" value="AB_hydrolase_5"/>
</dbReference>
<dbReference type="STRING" id="412690.SAMN04489834_2988"/>
<dbReference type="Proteomes" id="UP000181956">
    <property type="component" value="Chromosome I"/>
</dbReference>
<dbReference type="GO" id="GO:0016787">
    <property type="term" value="F:hydrolase activity"/>
    <property type="evidence" value="ECO:0007669"/>
    <property type="project" value="UniProtKB-KW"/>
</dbReference>
<dbReference type="Pfam" id="PF12695">
    <property type="entry name" value="Abhydrolase_5"/>
    <property type="match status" value="1"/>
</dbReference>
<evidence type="ECO:0000313" key="3">
    <source>
        <dbReference type="EMBL" id="SDT16892.1"/>
    </source>
</evidence>
<organism evidence="3 4">
    <name type="scientific">Microterricola viridarii</name>
    <dbReference type="NCBI Taxonomy" id="412690"/>
    <lineage>
        <taxon>Bacteria</taxon>
        <taxon>Bacillati</taxon>
        <taxon>Actinomycetota</taxon>
        <taxon>Actinomycetes</taxon>
        <taxon>Micrococcales</taxon>
        <taxon>Microbacteriaceae</taxon>
        <taxon>Microterricola</taxon>
    </lineage>
</organism>
<keyword evidence="1" id="KW-0472">Membrane</keyword>